<protein>
    <submittedName>
        <fullName evidence="1">Uncharacterized protein</fullName>
    </submittedName>
</protein>
<proteinExistence type="predicted"/>
<evidence type="ECO:0000313" key="1">
    <source>
        <dbReference type="EMBL" id="XDG30812.1"/>
    </source>
</evidence>
<accession>A0AB39AJB9</accession>
<reference evidence="1" key="1">
    <citation type="submission" date="2024-06" db="EMBL/GenBank/DDBJ databases">
        <authorList>
            <person name="Yang R."/>
        </authorList>
    </citation>
    <scope>NUCLEOTIDE SEQUENCE</scope>
</reference>
<organism evidence="1">
    <name type="scientific">Vibrio phage P018-4</name>
    <dbReference type="NCBI Taxonomy" id="3229728"/>
    <lineage>
        <taxon>Viruses</taxon>
        <taxon>Duplodnaviria</taxon>
        <taxon>Heunggongvirae</taxon>
        <taxon>Uroviricota</taxon>
        <taxon>Caudoviricetes</taxon>
    </lineage>
</organism>
<sequence>MNTIKLTTKQFDNLLKTLPVEGLDYQVNDDPARNTASIEGVPRYFEYEGKSYLEVL</sequence>
<name>A0AB39AJB9_9CAUD</name>
<dbReference type="EMBL" id="PP934186">
    <property type="protein sequence ID" value="XDG30812.1"/>
    <property type="molecule type" value="Genomic_DNA"/>
</dbReference>